<accession>A0A090IUL2</accession>
<dbReference type="KEGG" id="awd:AWOD_I_2020"/>
<evidence type="ECO:0000313" key="3">
    <source>
        <dbReference type="EMBL" id="CED72085.1"/>
    </source>
</evidence>
<feature type="region of interest" description="Disordered" evidence="1">
    <location>
        <begin position="51"/>
        <end position="93"/>
    </location>
</feature>
<dbReference type="Pfam" id="PF11169">
    <property type="entry name" value="DUF2956"/>
    <property type="match status" value="1"/>
</dbReference>
<sequence>MRNQNKVKSTPSIESQQEAMKIAKATQKPAQTKEQTKLIAQGIEKGITLYKKQQKEKARQADKQKKKTQRQKQHETHSSDITDKQAQQEHIEKESSKNLPWILLAISWAAFIYYTVLGF</sequence>
<feature type="compositionally biased region" description="Polar residues" evidence="1">
    <location>
        <begin position="1"/>
        <end position="18"/>
    </location>
</feature>
<dbReference type="PATRIC" id="fig|80852.17.peg.2088"/>
<proteinExistence type="predicted"/>
<dbReference type="AlphaFoldDB" id="A0A090IUL2"/>
<keyword evidence="4" id="KW-1185">Reference proteome</keyword>
<protein>
    <submittedName>
        <fullName evidence="3">Membrane protein</fullName>
    </submittedName>
</protein>
<dbReference type="EMBL" id="LN554846">
    <property type="protein sequence ID" value="CED72085.1"/>
    <property type="molecule type" value="Genomic_DNA"/>
</dbReference>
<dbReference type="GeneID" id="28541597"/>
<feature type="region of interest" description="Disordered" evidence="1">
    <location>
        <begin position="1"/>
        <end position="34"/>
    </location>
</feature>
<evidence type="ECO:0000256" key="1">
    <source>
        <dbReference type="SAM" id="MobiDB-lite"/>
    </source>
</evidence>
<name>A0A090IUL2_9GAMM</name>
<reference evidence="4" key="1">
    <citation type="submission" date="2014-09" db="EMBL/GenBank/DDBJ databases">
        <authorList>
            <person name="Hjerde E."/>
        </authorList>
    </citation>
    <scope>NUCLEOTIDE SEQUENCE [LARGE SCALE GENOMIC DNA]</scope>
    <source>
        <strain evidence="4">06/09/139</strain>
    </source>
</reference>
<dbReference type="STRING" id="80852.AWOD_I_2020"/>
<gene>
    <name evidence="3" type="ORF">AWOD_I_2020</name>
</gene>
<dbReference type="InterPro" id="IPR021339">
    <property type="entry name" value="DUF2956"/>
</dbReference>
<keyword evidence="2" id="KW-1133">Transmembrane helix</keyword>
<feature type="compositionally biased region" description="Basic and acidic residues" evidence="1">
    <location>
        <begin position="53"/>
        <end position="63"/>
    </location>
</feature>
<organism evidence="3 4">
    <name type="scientific">Aliivibrio wodanis</name>
    <dbReference type="NCBI Taxonomy" id="80852"/>
    <lineage>
        <taxon>Bacteria</taxon>
        <taxon>Pseudomonadati</taxon>
        <taxon>Pseudomonadota</taxon>
        <taxon>Gammaproteobacteria</taxon>
        <taxon>Vibrionales</taxon>
        <taxon>Vibrionaceae</taxon>
        <taxon>Aliivibrio</taxon>
    </lineage>
</organism>
<keyword evidence="2" id="KW-0472">Membrane</keyword>
<keyword evidence="2" id="KW-0812">Transmembrane</keyword>
<feature type="compositionally biased region" description="Basic and acidic residues" evidence="1">
    <location>
        <begin position="72"/>
        <end position="93"/>
    </location>
</feature>
<dbReference type="Proteomes" id="UP000032427">
    <property type="component" value="Chromosome 1"/>
</dbReference>
<evidence type="ECO:0000256" key="2">
    <source>
        <dbReference type="SAM" id="Phobius"/>
    </source>
</evidence>
<dbReference type="OrthoDB" id="5600789at2"/>
<evidence type="ECO:0000313" key="4">
    <source>
        <dbReference type="Proteomes" id="UP000032427"/>
    </source>
</evidence>
<feature type="transmembrane region" description="Helical" evidence="2">
    <location>
        <begin position="99"/>
        <end position="116"/>
    </location>
</feature>
<dbReference type="HOGENOM" id="CLU_153072_1_0_6"/>